<dbReference type="InterPro" id="IPR057326">
    <property type="entry name" value="KR_dom"/>
</dbReference>
<dbReference type="InterPro" id="IPR036291">
    <property type="entry name" value="NAD(P)-bd_dom_sf"/>
</dbReference>
<name>A0A0B4XLF9_9GAMM</name>
<gene>
    <name evidence="5" type="ORF">S7S_13485</name>
</gene>
<keyword evidence="2" id="KW-0560">Oxidoreductase</keyword>
<dbReference type="Proteomes" id="UP000006764">
    <property type="component" value="Chromosome"/>
</dbReference>
<dbReference type="SUPFAM" id="SSF51735">
    <property type="entry name" value="NAD(P)-binding Rossmann-fold domains"/>
    <property type="match status" value="1"/>
</dbReference>
<dbReference type="PRINTS" id="PR00080">
    <property type="entry name" value="SDRFAMILY"/>
</dbReference>
<evidence type="ECO:0000313" key="6">
    <source>
        <dbReference type="Proteomes" id="UP000006764"/>
    </source>
</evidence>
<feature type="domain" description="Ketoreductase" evidence="4">
    <location>
        <begin position="7"/>
        <end position="193"/>
    </location>
</feature>
<dbReference type="EMBL" id="CP004387">
    <property type="protein sequence ID" value="AJD49109.1"/>
    <property type="molecule type" value="Genomic_DNA"/>
</dbReference>
<comment type="similarity">
    <text evidence="1 3">Belongs to the short-chain dehydrogenases/reductases (SDR) family.</text>
</comment>
<dbReference type="OrthoDB" id="7301144at2"/>
<evidence type="ECO:0000256" key="1">
    <source>
        <dbReference type="ARBA" id="ARBA00006484"/>
    </source>
</evidence>
<sequence length="280" mass="30548">MKVLENRVAVITGAASGIGKALAEQLAAAGCRLAISDVNSKDLEALAKTLRANGHEVHSEKLDVADRQAFYDYAERVHAHYGQVNLVINNAGVALGATVEDMNYDDFEWLMGINFWGVVYGTKAFLPFLKEADEAHIVNISSVFGLVGIPTQSAYNAAKFAVRGFTESLRMELEIEGGRVSCSCVHPGGIKTNIARNARMNDVSHITGADAEKSIADFEKMFRTTAADAASTIINGVRRNKRRILIGGDAYAIDTMQRTLPTLYQRLIVNGQKLMRKRQA</sequence>
<evidence type="ECO:0000256" key="2">
    <source>
        <dbReference type="ARBA" id="ARBA00023002"/>
    </source>
</evidence>
<dbReference type="RefSeq" id="WP_008734213.1">
    <property type="nucleotide sequence ID" value="NZ_CP004387.1"/>
</dbReference>
<protein>
    <submittedName>
        <fullName evidence="5">Short-chain dehydrogenase/reductase family protein</fullName>
    </submittedName>
</protein>
<dbReference type="PRINTS" id="PR00081">
    <property type="entry name" value="GDHRDH"/>
</dbReference>
<dbReference type="InterPro" id="IPR020904">
    <property type="entry name" value="Sc_DH/Rdtase_CS"/>
</dbReference>
<evidence type="ECO:0000256" key="3">
    <source>
        <dbReference type="RuleBase" id="RU000363"/>
    </source>
</evidence>
<dbReference type="Gene3D" id="3.40.50.720">
    <property type="entry name" value="NAD(P)-binding Rossmann-like Domain"/>
    <property type="match status" value="1"/>
</dbReference>
<evidence type="ECO:0000259" key="4">
    <source>
        <dbReference type="SMART" id="SM00822"/>
    </source>
</evidence>
<dbReference type="PANTHER" id="PTHR44196:SF1">
    <property type="entry name" value="DEHYDROGENASE_REDUCTASE SDR FAMILY MEMBER 7B"/>
    <property type="match status" value="1"/>
</dbReference>
<accession>A0A0B4XLF9</accession>
<dbReference type="HOGENOM" id="CLU_010194_2_1_6"/>
<keyword evidence="6" id="KW-1185">Reference proteome</keyword>
<evidence type="ECO:0000313" key="5">
    <source>
        <dbReference type="EMBL" id="AJD49109.1"/>
    </source>
</evidence>
<dbReference type="KEGG" id="apac:S7S_13485"/>
<dbReference type="GO" id="GO:0016491">
    <property type="term" value="F:oxidoreductase activity"/>
    <property type="evidence" value="ECO:0007669"/>
    <property type="project" value="UniProtKB-KW"/>
</dbReference>
<dbReference type="SMART" id="SM00822">
    <property type="entry name" value="PKS_KR"/>
    <property type="match status" value="1"/>
</dbReference>
<organism evidence="5 6">
    <name type="scientific">Isoalcanivorax pacificus W11-5</name>
    <dbReference type="NCBI Taxonomy" id="391936"/>
    <lineage>
        <taxon>Bacteria</taxon>
        <taxon>Pseudomonadati</taxon>
        <taxon>Pseudomonadota</taxon>
        <taxon>Gammaproteobacteria</taxon>
        <taxon>Oceanospirillales</taxon>
        <taxon>Alcanivoracaceae</taxon>
        <taxon>Isoalcanivorax</taxon>
    </lineage>
</organism>
<proteinExistence type="inferred from homology"/>
<dbReference type="InterPro" id="IPR002347">
    <property type="entry name" value="SDR_fam"/>
</dbReference>
<dbReference type="STRING" id="391936.S7S_13485"/>
<dbReference type="AlphaFoldDB" id="A0A0B4XLF9"/>
<dbReference type="PANTHER" id="PTHR44196">
    <property type="entry name" value="DEHYDROGENASE/REDUCTASE SDR FAMILY MEMBER 7B"/>
    <property type="match status" value="1"/>
</dbReference>
<reference evidence="5 6" key="1">
    <citation type="journal article" date="2012" name="J. Bacteriol.">
        <title>Genome sequence of an alkane-degrading bacterium, Alcanivorax pacificus type strain W11-5, isolated from deep sea sediment.</title>
        <authorList>
            <person name="Lai Q."/>
            <person name="Shao Z."/>
        </authorList>
    </citation>
    <scope>NUCLEOTIDE SEQUENCE [LARGE SCALE GENOMIC DNA]</scope>
    <source>
        <strain evidence="5 6">W11-5</strain>
    </source>
</reference>
<dbReference type="PROSITE" id="PS00061">
    <property type="entry name" value="ADH_SHORT"/>
    <property type="match status" value="1"/>
</dbReference>
<dbReference type="GO" id="GO:0016020">
    <property type="term" value="C:membrane"/>
    <property type="evidence" value="ECO:0007669"/>
    <property type="project" value="TreeGrafter"/>
</dbReference>
<dbReference type="Pfam" id="PF00106">
    <property type="entry name" value="adh_short"/>
    <property type="match status" value="1"/>
</dbReference>